<feature type="region of interest" description="Disordered" evidence="1">
    <location>
        <begin position="52"/>
        <end position="101"/>
    </location>
</feature>
<organism evidence="2 3">
    <name type="scientific">Bosea vaviloviae</name>
    <dbReference type="NCBI Taxonomy" id="1526658"/>
    <lineage>
        <taxon>Bacteria</taxon>
        <taxon>Pseudomonadati</taxon>
        <taxon>Pseudomonadota</taxon>
        <taxon>Alphaproteobacteria</taxon>
        <taxon>Hyphomicrobiales</taxon>
        <taxon>Boseaceae</taxon>
        <taxon>Bosea</taxon>
    </lineage>
</organism>
<name>A0A0N1MZE3_9HYPH</name>
<keyword evidence="3" id="KW-1185">Reference proteome</keyword>
<sequence length="101" mass="10941">MDFETGARQVMRGAVALRLLGNPGDSALDRDDALGEAPAALRARQILDADAVGPVADEVEREQRRDQDQDGAARHRVGEAPLEEACHAGWPSRIRTDAVNR</sequence>
<reference evidence="2 3" key="1">
    <citation type="submission" date="2015-07" db="EMBL/GenBank/DDBJ databases">
        <title>Whole genome sequencing of Bosea vaviloviae isolated from cave pool.</title>
        <authorList>
            <person name="Tan N.E.H."/>
            <person name="Lee Y.P."/>
            <person name="Gan H.M."/>
            <person name="Barton H."/>
            <person name="Savka M.A."/>
        </authorList>
    </citation>
    <scope>NUCLEOTIDE SEQUENCE [LARGE SCALE GENOMIC DNA]</scope>
    <source>
        <strain evidence="2 3">SD260</strain>
    </source>
</reference>
<evidence type="ECO:0000256" key="1">
    <source>
        <dbReference type="SAM" id="MobiDB-lite"/>
    </source>
</evidence>
<protein>
    <submittedName>
        <fullName evidence="2">Uncharacterized protein</fullName>
    </submittedName>
</protein>
<proteinExistence type="predicted"/>
<evidence type="ECO:0000313" key="2">
    <source>
        <dbReference type="EMBL" id="KPH73545.1"/>
    </source>
</evidence>
<feature type="compositionally biased region" description="Basic and acidic residues" evidence="1">
    <location>
        <begin position="61"/>
        <end position="78"/>
    </location>
</feature>
<dbReference type="Proteomes" id="UP000037822">
    <property type="component" value="Unassembled WGS sequence"/>
</dbReference>
<comment type="caution">
    <text evidence="2">The sequence shown here is derived from an EMBL/GenBank/DDBJ whole genome shotgun (WGS) entry which is preliminary data.</text>
</comment>
<evidence type="ECO:0000313" key="3">
    <source>
        <dbReference type="Proteomes" id="UP000037822"/>
    </source>
</evidence>
<dbReference type="AlphaFoldDB" id="A0A0N1MZE3"/>
<dbReference type="EMBL" id="LGSZ01000098">
    <property type="protein sequence ID" value="KPH73545.1"/>
    <property type="molecule type" value="Genomic_DNA"/>
</dbReference>
<gene>
    <name evidence="2" type="ORF">AE618_27045</name>
</gene>
<accession>A0A0N1MZE3</accession>